<dbReference type="InterPro" id="IPR002181">
    <property type="entry name" value="Fibrinogen_a/b/g_C_dom"/>
</dbReference>
<dbReference type="GO" id="GO:0005615">
    <property type="term" value="C:extracellular space"/>
    <property type="evidence" value="ECO:0007669"/>
    <property type="project" value="TreeGrafter"/>
</dbReference>
<organism evidence="3 4">
    <name type="scientific">Dreissena polymorpha</name>
    <name type="common">Zebra mussel</name>
    <name type="synonym">Mytilus polymorpha</name>
    <dbReference type="NCBI Taxonomy" id="45954"/>
    <lineage>
        <taxon>Eukaryota</taxon>
        <taxon>Metazoa</taxon>
        <taxon>Spiralia</taxon>
        <taxon>Lophotrochozoa</taxon>
        <taxon>Mollusca</taxon>
        <taxon>Bivalvia</taxon>
        <taxon>Autobranchia</taxon>
        <taxon>Heteroconchia</taxon>
        <taxon>Euheterodonta</taxon>
        <taxon>Imparidentia</taxon>
        <taxon>Neoheterodontei</taxon>
        <taxon>Myida</taxon>
        <taxon>Dreissenoidea</taxon>
        <taxon>Dreissenidae</taxon>
        <taxon>Dreissena</taxon>
    </lineage>
</organism>
<dbReference type="Gene3D" id="4.10.530.10">
    <property type="entry name" value="Gamma-fibrinogen Carboxyl Terminal Fragment, domain 2"/>
    <property type="match status" value="1"/>
</dbReference>
<dbReference type="Pfam" id="PF00147">
    <property type="entry name" value="Fibrinogen_C"/>
    <property type="match status" value="1"/>
</dbReference>
<reference evidence="3" key="1">
    <citation type="journal article" date="2019" name="bioRxiv">
        <title>The Genome of the Zebra Mussel, Dreissena polymorpha: A Resource for Invasive Species Research.</title>
        <authorList>
            <person name="McCartney M.A."/>
            <person name="Auch B."/>
            <person name="Kono T."/>
            <person name="Mallez S."/>
            <person name="Zhang Y."/>
            <person name="Obille A."/>
            <person name="Becker A."/>
            <person name="Abrahante J.E."/>
            <person name="Garbe J."/>
            <person name="Badalamenti J.P."/>
            <person name="Herman A."/>
            <person name="Mangelson H."/>
            <person name="Liachko I."/>
            <person name="Sullivan S."/>
            <person name="Sone E.D."/>
            <person name="Koren S."/>
            <person name="Silverstein K.A.T."/>
            <person name="Beckman K.B."/>
            <person name="Gohl D.M."/>
        </authorList>
    </citation>
    <scope>NUCLEOTIDE SEQUENCE</scope>
    <source>
        <strain evidence="3">Duluth1</strain>
        <tissue evidence="3">Whole animal</tissue>
    </source>
</reference>
<comment type="caution">
    <text evidence="3">The sequence shown here is derived from an EMBL/GenBank/DDBJ whole genome shotgun (WGS) entry which is preliminary data.</text>
</comment>
<accession>A0A9D4J139</accession>
<feature type="domain" description="Fibrinogen C-terminal" evidence="2">
    <location>
        <begin position="265"/>
        <end position="490"/>
    </location>
</feature>
<dbReference type="PROSITE" id="PS51406">
    <property type="entry name" value="FIBRINOGEN_C_2"/>
    <property type="match status" value="1"/>
</dbReference>
<evidence type="ECO:0000313" key="3">
    <source>
        <dbReference type="EMBL" id="KAH3791722.1"/>
    </source>
</evidence>
<dbReference type="PANTHER" id="PTHR19143">
    <property type="entry name" value="FIBRINOGEN/TENASCIN/ANGIOPOEITIN"/>
    <property type="match status" value="1"/>
</dbReference>
<keyword evidence="1" id="KW-0732">Signal</keyword>
<evidence type="ECO:0000313" key="4">
    <source>
        <dbReference type="Proteomes" id="UP000828390"/>
    </source>
</evidence>
<reference evidence="3" key="2">
    <citation type="submission" date="2020-11" db="EMBL/GenBank/DDBJ databases">
        <authorList>
            <person name="McCartney M.A."/>
            <person name="Auch B."/>
            <person name="Kono T."/>
            <person name="Mallez S."/>
            <person name="Becker A."/>
            <person name="Gohl D.M."/>
            <person name="Silverstein K.A.T."/>
            <person name="Koren S."/>
            <person name="Bechman K.B."/>
            <person name="Herman A."/>
            <person name="Abrahante J.E."/>
            <person name="Garbe J."/>
        </authorList>
    </citation>
    <scope>NUCLEOTIDE SEQUENCE</scope>
    <source>
        <strain evidence="3">Duluth1</strain>
        <tissue evidence="3">Whole animal</tissue>
    </source>
</reference>
<protein>
    <recommendedName>
        <fullName evidence="2">Fibrinogen C-terminal domain-containing protein</fullName>
    </recommendedName>
</protein>
<dbReference type="InterPro" id="IPR014716">
    <property type="entry name" value="Fibrinogen_a/b/g_C_1"/>
</dbReference>
<keyword evidence="4" id="KW-1185">Reference proteome</keyword>
<sequence length="490" mass="55788">MDFKNKMLMYMLYLVLFKTVFSQLLSETSSSRIFKRFDRLENDVLVIRDDVLVIRKALKEESDIFREDISTLFNELRNLRKDMDEERKRRIGDISTVSNRLTESGQVERNDKQPVSITQQLSCDCGAVASQYKNVINAFKNEKSENIVLRKKFDEIRKKHDFEIGNLLEMFNNNVSGLKSTDKSLRSEIDTIKTETKANLSATQKLVHDSFVVCQKDNNYARAYFDEGLMRLNASLTNLSLNAIHEISRITSDIASLKTQTQGCYTSSCEVKDCSELLSSGAALLSGVYTVTTPLTHTKIEVYCDMVTDGGGWTVFQRRFNGSVDFYRNFSEYENGFGQKDGEHWLGLKFIQEITSSGAYQLRVDFKRWGETKGYDVYENFSLQPGTNYTINIGSRLQSLGVFKHSLNGAPNNSAAGCAFSTYDHDVDKHPMNCAETYRGAWWYNACFDAINPNALYGGPETHEARYMMYGFSDADRLALAAITMMFKQA</sequence>
<dbReference type="InterPro" id="IPR036056">
    <property type="entry name" value="Fibrinogen-like_C"/>
</dbReference>
<dbReference type="Gene3D" id="3.90.215.10">
    <property type="entry name" value="Gamma Fibrinogen, chain A, domain 1"/>
    <property type="match status" value="1"/>
</dbReference>
<evidence type="ECO:0000256" key="1">
    <source>
        <dbReference type="SAM" id="SignalP"/>
    </source>
</evidence>
<gene>
    <name evidence="3" type="ORF">DPMN_145211</name>
</gene>
<evidence type="ECO:0000259" key="2">
    <source>
        <dbReference type="PROSITE" id="PS51406"/>
    </source>
</evidence>
<name>A0A9D4J139_DREPO</name>
<dbReference type="AlphaFoldDB" id="A0A9D4J139"/>
<dbReference type="SMART" id="SM00186">
    <property type="entry name" value="FBG"/>
    <property type="match status" value="1"/>
</dbReference>
<dbReference type="EMBL" id="JAIWYP010000007">
    <property type="protein sequence ID" value="KAH3791722.1"/>
    <property type="molecule type" value="Genomic_DNA"/>
</dbReference>
<dbReference type="CDD" id="cd00087">
    <property type="entry name" value="FReD"/>
    <property type="match status" value="1"/>
</dbReference>
<dbReference type="InterPro" id="IPR050373">
    <property type="entry name" value="Fibrinogen_C-term_domain"/>
</dbReference>
<dbReference type="SUPFAM" id="SSF56496">
    <property type="entry name" value="Fibrinogen C-terminal domain-like"/>
    <property type="match status" value="1"/>
</dbReference>
<feature type="signal peptide" evidence="1">
    <location>
        <begin position="1"/>
        <end position="22"/>
    </location>
</feature>
<dbReference type="NCBIfam" id="NF040941">
    <property type="entry name" value="GGGWT_bact"/>
    <property type="match status" value="1"/>
</dbReference>
<feature type="chain" id="PRO_5039172757" description="Fibrinogen C-terminal domain-containing protein" evidence="1">
    <location>
        <begin position="23"/>
        <end position="490"/>
    </location>
</feature>
<proteinExistence type="predicted"/>
<dbReference type="Proteomes" id="UP000828390">
    <property type="component" value="Unassembled WGS sequence"/>
</dbReference>